<dbReference type="Proteomes" id="UP000649829">
    <property type="component" value="Unassembled WGS sequence"/>
</dbReference>
<organism evidence="1 2">
    <name type="scientific">Pseudooceanicola nanhaiensis</name>
    <dbReference type="NCBI Taxonomy" id="375761"/>
    <lineage>
        <taxon>Bacteria</taxon>
        <taxon>Pseudomonadati</taxon>
        <taxon>Pseudomonadota</taxon>
        <taxon>Alphaproteobacteria</taxon>
        <taxon>Rhodobacterales</taxon>
        <taxon>Paracoccaceae</taxon>
        <taxon>Pseudooceanicola</taxon>
    </lineage>
</organism>
<keyword evidence="2" id="KW-1185">Reference proteome</keyword>
<comment type="caution">
    <text evidence="1">The sequence shown here is derived from an EMBL/GenBank/DDBJ whole genome shotgun (WGS) entry which is preliminary data.</text>
</comment>
<reference evidence="1" key="1">
    <citation type="journal article" date="2014" name="Int. J. Syst. Evol. Microbiol.">
        <title>Complete genome sequence of Corynebacterium casei LMG S-19264T (=DSM 44701T), isolated from a smear-ripened cheese.</title>
        <authorList>
            <consortium name="US DOE Joint Genome Institute (JGI-PGF)"/>
            <person name="Walter F."/>
            <person name="Albersmeier A."/>
            <person name="Kalinowski J."/>
            <person name="Ruckert C."/>
        </authorList>
    </citation>
    <scope>NUCLEOTIDE SEQUENCE</scope>
    <source>
        <strain evidence="1">CGMCC 1.6293</strain>
    </source>
</reference>
<evidence type="ECO:0000313" key="2">
    <source>
        <dbReference type="Proteomes" id="UP000649829"/>
    </source>
</evidence>
<protein>
    <submittedName>
        <fullName evidence="1">Uncharacterized protein</fullName>
    </submittedName>
</protein>
<evidence type="ECO:0000313" key="1">
    <source>
        <dbReference type="EMBL" id="GGL92058.1"/>
    </source>
</evidence>
<dbReference type="AlphaFoldDB" id="A0A917SP36"/>
<name>A0A917SP36_9RHOB</name>
<reference evidence="1" key="2">
    <citation type="submission" date="2020-09" db="EMBL/GenBank/DDBJ databases">
        <authorList>
            <person name="Sun Q."/>
            <person name="Zhou Y."/>
        </authorList>
    </citation>
    <scope>NUCLEOTIDE SEQUENCE</scope>
    <source>
        <strain evidence="1">CGMCC 1.6293</strain>
    </source>
</reference>
<sequence length="130" mass="14541">MSDFFKLAHLYRGSWFARATSTTSIARLGTDPVPILPDREAGAFDWQAESGPTYEARAEEGGADWWMGEDHEGWRSALAPGRIVWVRQVMPDGRDDPRATESKGLWRIGTSEIGPGRMHLQLIERIGDVT</sequence>
<accession>A0A917SP36</accession>
<dbReference type="RefSeq" id="WP_028286127.1">
    <property type="nucleotide sequence ID" value="NZ_BMLF01000001.1"/>
</dbReference>
<gene>
    <name evidence="1" type="ORF">GCM10011534_12790</name>
</gene>
<proteinExistence type="predicted"/>
<dbReference type="EMBL" id="BMLF01000001">
    <property type="protein sequence ID" value="GGL92058.1"/>
    <property type="molecule type" value="Genomic_DNA"/>
</dbReference>